<name>A9FCJ4_SORC5</name>
<feature type="chain" id="PRO_5002738632" evidence="2">
    <location>
        <begin position="21"/>
        <end position="366"/>
    </location>
</feature>
<feature type="compositionally biased region" description="Gly residues" evidence="1">
    <location>
        <begin position="30"/>
        <end position="49"/>
    </location>
</feature>
<dbReference type="RefSeq" id="WP_012234146.1">
    <property type="nucleotide sequence ID" value="NC_010162.1"/>
</dbReference>
<feature type="compositionally biased region" description="Gly residues" evidence="1">
    <location>
        <begin position="84"/>
        <end position="109"/>
    </location>
</feature>
<dbReference type="AlphaFoldDB" id="A9FCJ4"/>
<dbReference type="Proteomes" id="UP000002139">
    <property type="component" value="Chromosome"/>
</dbReference>
<dbReference type="PROSITE" id="PS51257">
    <property type="entry name" value="PROKAR_LIPOPROTEIN"/>
    <property type="match status" value="1"/>
</dbReference>
<sequence>MKNRSSLAFTLAALGMIVGACGGSNDDGDVGGSGGAPAGAGGSVSGSGGAQASTTGGPLPSGSSSSQSTAGGSDASGSATSGGAPAGGGGETSGGNGGSGGDGGGGGQVNGPEVVLAGDNVNANGPLETTVQDLSFSGGGHILVRPTTLTTEPNKKHPVAIWGPGGGTPPRDYLQLLTRMASHGFVLVGIRESTGNAVLMSAAIDWLEAQDADQNSPMYGRLILDRVGVFGHSMGGLSSEAAAQTDKRVSTALLNNSGSFEHNALVNLKIPVGIIYGETGQEAPNAEGDFNNAGNKGPVWLGKMKGGGHGSGPWDGAGANVAWMRWHLGGENSRKDAFLKDGGDYNNKGVWQTQSKNWNEWKNWNE</sequence>
<evidence type="ECO:0000259" key="3">
    <source>
        <dbReference type="Pfam" id="PF12740"/>
    </source>
</evidence>
<dbReference type="STRING" id="448385.sce1511"/>
<dbReference type="Gene3D" id="3.40.50.1820">
    <property type="entry name" value="alpha/beta hydrolase"/>
    <property type="match status" value="1"/>
</dbReference>
<organism evidence="4 5">
    <name type="scientific">Sorangium cellulosum (strain So ce56)</name>
    <name type="common">Polyangium cellulosum (strain So ce56)</name>
    <dbReference type="NCBI Taxonomy" id="448385"/>
    <lineage>
        <taxon>Bacteria</taxon>
        <taxon>Pseudomonadati</taxon>
        <taxon>Myxococcota</taxon>
        <taxon>Polyangia</taxon>
        <taxon>Polyangiales</taxon>
        <taxon>Polyangiaceae</taxon>
        <taxon>Sorangium</taxon>
    </lineage>
</organism>
<reference evidence="4 5" key="1">
    <citation type="journal article" date="2007" name="Nat. Biotechnol.">
        <title>Complete genome sequence of the myxobacterium Sorangium cellulosum.</title>
        <authorList>
            <person name="Schneiker S."/>
            <person name="Perlova O."/>
            <person name="Kaiser O."/>
            <person name="Gerth K."/>
            <person name="Alici A."/>
            <person name="Altmeyer M.O."/>
            <person name="Bartels D."/>
            <person name="Bekel T."/>
            <person name="Beyer S."/>
            <person name="Bode E."/>
            <person name="Bode H.B."/>
            <person name="Bolten C.J."/>
            <person name="Choudhuri J.V."/>
            <person name="Doss S."/>
            <person name="Elnakady Y.A."/>
            <person name="Frank B."/>
            <person name="Gaigalat L."/>
            <person name="Goesmann A."/>
            <person name="Groeger C."/>
            <person name="Gross F."/>
            <person name="Jelsbak L."/>
            <person name="Jelsbak L."/>
            <person name="Kalinowski J."/>
            <person name="Kegler C."/>
            <person name="Knauber T."/>
            <person name="Konietzny S."/>
            <person name="Kopp M."/>
            <person name="Krause L."/>
            <person name="Krug D."/>
            <person name="Linke B."/>
            <person name="Mahmud T."/>
            <person name="Martinez-Arias R."/>
            <person name="McHardy A.C."/>
            <person name="Merai M."/>
            <person name="Meyer F."/>
            <person name="Mormann S."/>
            <person name="Munoz-Dorado J."/>
            <person name="Perez J."/>
            <person name="Pradella S."/>
            <person name="Rachid S."/>
            <person name="Raddatz G."/>
            <person name="Rosenau F."/>
            <person name="Rueckert C."/>
            <person name="Sasse F."/>
            <person name="Scharfe M."/>
            <person name="Schuster S.C."/>
            <person name="Suen G."/>
            <person name="Treuner-Lange A."/>
            <person name="Velicer G.J."/>
            <person name="Vorholter F.-J."/>
            <person name="Weissman K.J."/>
            <person name="Welch R.D."/>
            <person name="Wenzel S.C."/>
            <person name="Whitworth D.E."/>
            <person name="Wilhelm S."/>
            <person name="Wittmann C."/>
            <person name="Bloecker H."/>
            <person name="Puehler A."/>
            <person name="Mueller R."/>
        </authorList>
    </citation>
    <scope>NUCLEOTIDE SEQUENCE [LARGE SCALE GENOMIC DNA]</scope>
    <source>
        <strain evidence="5">So ce56</strain>
    </source>
</reference>
<dbReference type="InterPro" id="IPR029058">
    <property type="entry name" value="AB_hydrolase_fold"/>
</dbReference>
<keyword evidence="2" id="KW-0732">Signal</keyword>
<proteinExistence type="predicted"/>
<gene>
    <name evidence="4" type="ordered locus">sce1511</name>
</gene>
<evidence type="ECO:0000256" key="2">
    <source>
        <dbReference type="SAM" id="SignalP"/>
    </source>
</evidence>
<dbReference type="EMBL" id="AM746676">
    <property type="protein sequence ID" value="CAN91669.1"/>
    <property type="molecule type" value="Genomic_DNA"/>
</dbReference>
<dbReference type="HOGENOM" id="CLU_756257_0_0_7"/>
<evidence type="ECO:0000313" key="5">
    <source>
        <dbReference type="Proteomes" id="UP000002139"/>
    </source>
</evidence>
<dbReference type="eggNOG" id="COG4188">
    <property type="taxonomic scope" value="Bacteria"/>
</dbReference>
<dbReference type="OrthoDB" id="9812672at2"/>
<dbReference type="PANTHER" id="PTHR33428:SF14">
    <property type="entry name" value="CARBOXYLESTERASE TYPE B DOMAIN-CONTAINING PROTEIN"/>
    <property type="match status" value="1"/>
</dbReference>
<feature type="compositionally biased region" description="Low complexity" evidence="1">
    <location>
        <begin position="50"/>
        <end position="83"/>
    </location>
</feature>
<dbReference type="ESTHER" id="sorc5-a9fcj4">
    <property type="family name" value="Polyesterase-lipase-cutinase"/>
</dbReference>
<evidence type="ECO:0000256" key="1">
    <source>
        <dbReference type="SAM" id="MobiDB-lite"/>
    </source>
</evidence>
<dbReference type="PANTHER" id="PTHR33428">
    <property type="entry name" value="CHLOROPHYLLASE-2, CHLOROPLASTIC"/>
    <property type="match status" value="1"/>
</dbReference>
<feature type="region of interest" description="Disordered" evidence="1">
    <location>
        <begin position="28"/>
        <end position="119"/>
    </location>
</feature>
<feature type="signal peptide" evidence="2">
    <location>
        <begin position="1"/>
        <end position="20"/>
    </location>
</feature>
<protein>
    <submittedName>
        <fullName evidence="4">Esterase/lipase/thioesterase</fullName>
    </submittedName>
</protein>
<dbReference type="KEGG" id="scl:sce1511"/>
<accession>A9FCJ4</accession>
<feature type="domain" description="PET hydrolase/cutinase-like" evidence="3">
    <location>
        <begin position="128"/>
        <end position="286"/>
    </location>
</feature>
<keyword evidence="5" id="KW-1185">Reference proteome</keyword>
<dbReference type="InterPro" id="IPR041127">
    <property type="entry name" value="PET_hydrolase/cutinase-like"/>
</dbReference>
<dbReference type="Pfam" id="PF12740">
    <property type="entry name" value="PETase"/>
    <property type="match status" value="1"/>
</dbReference>
<evidence type="ECO:0000313" key="4">
    <source>
        <dbReference type="EMBL" id="CAN91669.1"/>
    </source>
</evidence>
<dbReference type="SUPFAM" id="SSF53474">
    <property type="entry name" value="alpha/beta-Hydrolases"/>
    <property type="match status" value="1"/>
</dbReference>